<dbReference type="InterPro" id="IPR034907">
    <property type="entry name" value="NDK-like_dom"/>
</dbReference>
<keyword evidence="6" id="KW-0479">Metal-binding</keyword>
<dbReference type="EMBL" id="LHUR01000005">
    <property type="protein sequence ID" value="KOA21520.1"/>
    <property type="molecule type" value="Genomic_DNA"/>
</dbReference>
<evidence type="ECO:0000256" key="3">
    <source>
        <dbReference type="ARBA" id="ARBA00012966"/>
    </source>
</evidence>
<dbReference type="AlphaFoldDB" id="A0A0L6ZEX0"/>
<name>A0A0L6ZEX0_9CLOT</name>
<dbReference type="SUPFAM" id="SSF54919">
    <property type="entry name" value="Nucleoside diphosphate kinase, NDK"/>
    <property type="match status" value="1"/>
</dbReference>
<dbReference type="CDD" id="cd04413">
    <property type="entry name" value="NDPk_I"/>
    <property type="match status" value="1"/>
</dbReference>
<evidence type="ECO:0000256" key="11">
    <source>
        <dbReference type="ARBA" id="ARBA00023080"/>
    </source>
</evidence>
<comment type="similarity">
    <text evidence="2 12 13">Belongs to the NDK family.</text>
</comment>
<dbReference type="PRINTS" id="PR01243">
    <property type="entry name" value="NUCDPKINASE"/>
</dbReference>
<dbReference type="FunFam" id="3.30.70.141:FF:000003">
    <property type="entry name" value="Nucleoside diphosphate kinase"/>
    <property type="match status" value="1"/>
</dbReference>
<dbReference type="PROSITE" id="PS51374">
    <property type="entry name" value="NDPK_LIKE"/>
    <property type="match status" value="1"/>
</dbReference>
<evidence type="ECO:0000256" key="13">
    <source>
        <dbReference type="RuleBase" id="RU004011"/>
    </source>
</evidence>
<evidence type="ECO:0000256" key="5">
    <source>
        <dbReference type="ARBA" id="ARBA00022679"/>
    </source>
</evidence>
<keyword evidence="7" id="KW-0547">Nucleotide-binding</keyword>
<organism evidence="15 16">
    <name type="scientific">Clostridium homopropionicum DSM 5847</name>
    <dbReference type="NCBI Taxonomy" id="1121318"/>
    <lineage>
        <taxon>Bacteria</taxon>
        <taxon>Bacillati</taxon>
        <taxon>Bacillota</taxon>
        <taxon>Clostridia</taxon>
        <taxon>Eubacteriales</taxon>
        <taxon>Clostridiaceae</taxon>
        <taxon>Clostridium</taxon>
    </lineage>
</organism>
<accession>A0A0L6ZEX0</accession>
<dbReference type="GO" id="GO:0005524">
    <property type="term" value="F:ATP binding"/>
    <property type="evidence" value="ECO:0007669"/>
    <property type="project" value="UniProtKB-KW"/>
</dbReference>
<evidence type="ECO:0000256" key="10">
    <source>
        <dbReference type="ARBA" id="ARBA00022842"/>
    </source>
</evidence>
<gene>
    <name evidence="15" type="primary">ndk</name>
    <name evidence="15" type="ORF">CLHOM_01910</name>
</gene>
<evidence type="ECO:0000256" key="8">
    <source>
        <dbReference type="ARBA" id="ARBA00022777"/>
    </source>
</evidence>
<dbReference type="STRING" id="36844.SAMN04488501_10530"/>
<keyword evidence="16" id="KW-1185">Reference proteome</keyword>
<evidence type="ECO:0000256" key="9">
    <source>
        <dbReference type="ARBA" id="ARBA00022840"/>
    </source>
</evidence>
<evidence type="ECO:0000256" key="7">
    <source>
        <dbReference type="ARBA" id="ARBA00022741"/>
    </source>
</evidence>
<dbReference type="GO" id="GO:0006241">
    <property type="term" value="P:CTP biosynthetic process"/>
    <property type="evidence" value="ECO:0007669"/>
    <property type="project" value="InterPro"/>
</dbReference>
<dbReference type="Pfam" id="PF00334">
    <property type="entry name" value="NDK"/>
    <property type="match status" value="1"/>
</dbReference>
<evidence type="ECO:0000256" key="12">
    <source>
        <dbReference type="PROSITE-ProRule" id="PRU00706"/>
    </source>
</evidence>
<keyword evidence="5 15" id="KW-0808">Transferase</keyword>
<proteinExistence type="inferred from homology"/>
<dbReference type="Proteomes" id="UP000037043">
    <property type="component" value="Unassembled WGS sequence"/>
</dbReference>
<dbReference type="SMART" id="SM00562">
    <property type="entry name" value="NDK"/>
    <property type="match status" value="1"/>
</dbReference>
<evidence type="ECO:0000313" key="15">
    <source>
        <dbReference type="EMBL" id="KOA21520.1"/>
    </source>
</evidence>
<dbReference type="EC" id="2.7.4.6" evidence="3"/>
<dbReference type="PANTHER" id="PTHR11349">
    <property type="entry name" value="NUCLEOSIDE DIPHOSPHATE KINASE"/>
    <property type="match status" value="1"/>
</dbReference>
<evidence type="ECO:0000313" key="16">
    <source>
        <dbReference type="Proteomes" id="UP000037043"/>
    </source>
</evidence>
<dbReference type="GO" id="GO:0006183">
    <property type="term" value="P:GTP biosynthetic process"/>
    <property type="evidence" value="ECO:0007669"/>
    <property type="project" value="InterPro"/>
</dbReference>
<dbReference type="RefSeq" id="WP_052219791.1">
    <property type="nucleotide sequence ID" value="NZ_LHUR01000005.1"/>
</dbReference>
<dbReference type="GO" id="GO:0004550">
    <property type="term" value="F:nucleoside diphosphate kinase activity"/>
    <property type="evidence" value="ECO:0007669"/>
    <property type="project" value="UniProtKB-EC"/>
</dbReference>
<dbReference type="InterPro" id="IPR036850">
    <property type="entry name" value="NDK-like_dom_sf"/>
</dbReference>
<dbReference type="GO" id="GO:0006228">
    <property type="term" value="P:UTP biosynthetic process"/>
    <property type="evidence" value="ECO:0007669"/>
    <property type="project" value="InterPro"/>
</dbReference>
<comment type="caution">
    <text evidence="12">Lacks conserved residue(s) required for the propagation of feature annotation.</text>
</comment>
<keyword evidence="11" id="KW-0546">Nucleotide metabolism</keyword>
<keyword evidence="8 15" id="KW-0418">Kinase</keyword>
<dbReference type="NCBIfam" id="NF001908">
    <property type="entry name" value="PRK00668.1"/>
    <property type="match status" value="1"/>
</dbReference>
<evidence type="ECO:0000256" key="6">
    <source>
        <dbReference type="ARBA" id="ARBA00022723"/>
    </source>
</evidence>
<dbReference type="InterPro" id="IPR001564">
    <property type="entry name" value="Nucleoside_diP_kinase"/>
</dbReference>
<dbReference type="PATRIC" id="fig|1121318.3.peg.191"/>
<protein>
    <recommendedName>
        <fullName evidence="4">Nucleoside diphosphate kinase</fullName>
        <ecNumber evidence="3">2.7.4.6</ecNumber>
    </recommendedName>
</protein>
<keyword evidence="10" id="KW-0460">Magnesium</keyword>
<feature type="domain" description="Nucleoside diphosphate kinase-like" evidence="14">
    <location>
        <begin position="1"/>
        <end position="132"/>
    </location>
</feature>
<comment type="caution">
    <text evidence="15">The sequence shown here is derived from an EMBL/GenBank/DDBJ whole genome shotgun (WGS) entry which is preliminary data.</text>
</comment>
<dbReference type="Gene3D" id="3.30.70.141">
    <property type="entry name" value="Nucleoside diphosphate kinase-like domain"/>
    <property type="match status" value="1"/>
</dbReference>
<sequence>MEKTLVLIKPDATERNIIGSIISFYEKQGLKISQMQMMEASVEKATLHYSEHIGRPYFDELISYITRSPLCALVIEGEDAINKVRKINGNTDPEKADKNTIRGSFGLSKTENSVHASDCSENAQREIKIWFS</sequence>
<dbReference type="GO" id="GO:0046872">
    <property type="term" value="F:metal ion binding"/>
    <property type="evidence" value="ECO:0007669"/>
    <property type="project" value="UniProtKB-KW"/>
</dbReference>
<keyword evidence="9" id="KW-0067">ATP-binding</keyword>
<reference evidence="16" key="1">
    <citation type="submission" date="2015-08" db="EMBL/GenBank/DDBJ databases">
        <title>Genome sequence of the strict anaerobe Clostridium homopropionicum LuHBu1 (DSM 5847T).</title>
        <authorList>
            <person name="Poehlein A."/>
            <person name="Beck M."/>
            <person name="Schiel-Bengelsdorf B."/>
            <person name="Bengelsdorf F.R."/>
            <person name="Daniel R."/>
            <person name="Duerre P."/>
        </authorList>
    </citation>
    <scope>NUCLEOTIDE SEQUENCE [LARGE SCALE GENOMIC DNA]</scope>
    <source>
        <strain evidence="16">DSM 5847</strain>
    </source>
</reference>
<evidence type="ECO:0000259" key="14">
    <source>
        <dbReference type="SMART" id="SM00562"/>
    </source>
</evidence>
<evidence type="ECO:0000256" key="1">
    <source>
        <dbReference type="ARBA" id="ARBA00001946"/>
    </source>
</evidence>
<evidence type="ECO:0000256" key="4">
    <source>
        <dbReference type="ARBA" id="ARBA00017632"/>
    </source>
</evidence>
<evidence type="ECO:0000256" key="2">
    <source>
        <dbReference type="ARBA" id="ARBA00008142"/>
    </source>
</evidence>
<comment type="cofactor">
    <cofactor evidence="1">
        <name>Mg(2+)</name>
        <dbReference type="ChEBI" id="CHEBI:18420"/>
    </cofactor>
</comment>